<comment type="caution">
    <text evidence="1">The sequence shown here is derived from an EMBL/GenBank/DDBJ whole genome shotgun (WGS) entry which is preliminary data.</text>
</comment>
<dbReference type="Proteomes" id="UP000285860">
    <property type="component" value="Unassembled WGS sequence"/>
</dbReference>
<dbReference type="AlphaFoldDB" id="A0A420RHE5"/>
<reference evidence="1 2" key="1">
    <citation type="journal article" date="2018" name="Sci. Rep.">
        <title>Characterisation of pathogen-specific regions and novel effector candidates in Fusarium oxysporum f. sp. cepae.</title>
        <authorList>
            <person name="Armitage A.D."/>
            <person name="Taylor A."/>
            <person name="Sobczyk M.K."/>
            <person name="Baxter L."/>
            <person name="Greenfield B.P."/>
            <person name="Bates H.J."/>
            <person name="Wilson F."/>
            <person name="Jackson A.C."/>
            <person name="Ott S."/>
            <person name="Harrison R.J."/>
            <person name="Clarkson J.P."/>
        </authorList>
    </citation>
    <scope>NUCLEOTIDE SEQUENCE [LARGE SCALE GENOMIC DNA]</scope>
    <source>
        <strain evidence="1 2">Fo_A28</strain>
    </source>
</reference>
<sequence>MDSLSLGNWLAANSTDRVAFSHCEYESSVVDPAEVWRDIFSDVIAQKGLRSLIVVSSDAKHRHDSIRRGLKNNGHNGDNFMIWTYTLWTTHVQSCWSNAGPTLNDYSILVIDLDPFMTMDCAMALVAATHFAMDTAIDSMTRLVTVSCTDVDYAFERLSQHLGLAPPKPFRFYDTSTQDTQAGDQKTIYCESASKLAERFKERIEDVKGKHIVLVFNSAAAANALQIDESWMTWTLEDLSKQQVEVQTIFDGLVESNVVVTIPDRFHSPMPLSGYDHVHMVVQPTVRRTSFDFSVGQTTRFAQLLSVQERVELRSIFRRLKDRPSSATLYVMGEEKKRKKQGQWWVSGPTVCRQDVWNRSLGAFMALVASLGPRVDAAATVHCFVPEGVFTTYVTTAYRLQTHGILKWNTDERLTLGLDHRELVIFREVLPYVDHDYRLAYLIAQKSQSGSDNILQTKIQLAAVINSGGVSMFDFETSLPQSLDTLQEIINACTGYSQPLSNQGNMWLALGLWKRLADHTVSFENIAPDGRLEFPGKLSLTADRSGCIKARDSWLNMSFALVECGIQTIQKEYGDESILSESECHEIQSHLFKAYLSQLTSCCRGRNNKDALEFLDISSKRTINGLAGAGDYTIDYDKIPDNAPAFGVYHSLLRFDDGELNFKDWTFIPPTIVNDWVWEFRNRVGDPKFGIESMLRTDGGPRRNYDGISDEVWEVSDW</sequence>
<dbReference type="EMBL" id="MRCY01000018">
    <property type="protein sequence ID" value="RKL16422.1"/>
    <property type="molecule type" value="Genomic_DNA"/>
</dbReference>
<evidence type="ECO:0000313" key="2">
    <source>
        <dbReference type="Proteomes" id="UP000285860"/>
    </source>
</evidence>
<protein>
    <submittedName>
        <fullName evidence="1">Uncharacterized protein</fullName>
    </submittedName>
</protein>
<dbReference type="VEuPathDB" id="FungiDB:HZS61_014593"/>
<proteinExistence type="predicted"/>
<accession>A0A420RHE5</accession>
<dbReference type="VEuPathDB" id="FungiDB:FOC4_g10000736"/>
<evidence type="ECO:0000313" key="1">
    <source>
        <dbReference type="EMBL" id="RKL16422.1"/>
    </source>
</evidence>
<gene>
    <name evidence="1" type="ORF">BFJ68_g5034</name>
</gene>
<dbReference type="VEuPathDB" id="FungiDB:FOIG_06347"/>
<organism evidence="1 2">
    <name type="scientific">Fusarium oxysporum</name>
    <name type="common">Fusarium vascular wilt</name>
    <dbReference type="NCBI Taxonomy" id="5507"/>
    <lineage>
        <taxon>Eukaryota</taxon>
        <taxon>Fungi</taxon>
        <taxon>Dikarya</taxon>
        <taxon>Ascomycota</taxon>
        <taxon>Pezizomycotina</taxon>
        <taxon>Sordariomycetes</taxon>
        <taxon>Hypocreomycetidae</taxon>
        <taxon>Hypocreales</taxon>
        <taxon>Nectriaceae</taxon>
        <taxon>Fusarium</taxon>
        <taxon>Fusarium oxysporum species complex</taxon>
    </lineage>
</organism>
<name>A0A420RHE5_FUSOX</name>